<keyword evidence="1" id="KW-0812">Transmembrane</keyword>
<reference evidence="2" key="1">
    <citation type="submission" date="2020-04" db="EMBL/GenBank/DDBJ databases">
        <authorList>
            <person name="Chiriac C."/>
            <person name="Salcher M."/>
            <person name="Ghai R."/>
            <person name="Kavagutti S V."/>
        </authorList>
    </citation>
    <scope>NUCLEOTIDE SEQUENCE</scope>
</reference>
<evidence type="ECO:0000313" key="3">
    <source>
        <dbReference type="EMBL" id="CAB5224840.1"/>
    </source>
</evidence>
<accession>A0A6J5NNF3</accession>
<keyword evidence="1" id="KW-1133">Transmembrane helix</keyword>
<dbReference type="EMBL" id="LR796712">
    <property type="protein sequence ID" value="CAB4161360.1"/>
    <property type="molecule type" value="Genomic_DNA"/>
</dbReference>
<name>A0A6J5NNF3_9CAUD</name>
<evidence type="ECO:0000313" key="2">
    <source>
        <dbReference type="EMBL" id="CAB4161360.1"/>
    </source>
</evidence>
<evidence type="ECO:0000256" key="1">
    <source>
        <dbReference type="SAM" id="Phobius"/>
    </source>
</evidence>
<dbReference type="EMBL" id="LR798336">
    <property type="protein sequence ID" value="CAB5224840.1"/>
    <property type="molecule type" value="Genomic_DNA"/>
</dbReference>
<feature type="transmembrane region" description="Helical" evidence="1">
    <location>
        <begin position="16"/>
        <end position="33"/>
    </location>
</feature>
<keyword evidence="1" id="KW-0472">Membrane</keyword>
<gene>
    <name evidence="2" type="ORF">UFOVP733_44</name>
    <name evidence="3" type="ORF">UFOVP743_15</name>
</gene>
<proteinExistence type="predicted"/>
<organism evidence="2">
    <name type="scientific">uncultured Caudovirales phage</name>
    <dbReference type="NCBI Taxonomy" id="2100421"/>
    <lineage>
        <taxon>Viruses</taxon>
        <taxon>Duplodnaviria</taxon>
        <taxon>Heunggongvirae</taxon>
        <taxon>Uroviricota</taxon>
        <taxon>Caudoviricetes</taxon>
        <taxon>Peduoviridae</taxon>
        <taxon>Maltschvirus</taxon>
        <taxon>Maltschvirus maltsch</taxon>
    </lineage>
</organism>
<sequence length="87" mass="10154">MKWISEQFKEIQLKSLIKIVLLCVGAFGTYTSYTANKLNNFIVEVEEQNVVFRTTISSLRAENSTQQKEIQFLKKYCDEPSSKEFYS</sequence>
<protein>
    <submittedName>
        <fullName evidence="2">Uncharacterized protein</fullName>
    </submittedName>
</protein>